<sequence>MSCTLDGIVLPDDTLWTDELTGDWSPVVESVDRDITGSLIVEPFTLSAGRPVTLAVHWLTRETLSALSATLTAGRELTLLLPDSRVLAVGWRYDVSPIAADELLPTAPTDPSDWFDVILHLRTV</sequence>
<dbReference type="Proteomes" id="UP000246569">
    <property type="component" value="Unassembled WGS sequence"/>
</dbReference>
<dbReference type="OrthoDB" id="5432576at2"/>
<gene>
    <name evidence="1" type="ORF">C7443_101485</name>
</gene>
<reference evidence="1 2" key="1">
    <citation type="submission" date="2018-05" db="EMBL/GenBank/DDBJ databases">
        <title>Genomic Encyclopedia of Type Strains, Phase IV (KMG-IV): sequencing the most valuable type-strain genomes for metagenomic binning, comparative biology and taxonomic classification.</title>
        <authorList>
            <person name="Goeker M."/>
        </authorList>
    </citation>
    <scope>NUCLEOTIDE SEQUENCE [LARGE SCALE GENOMIC DNA]</scope>
    <source>
        <strain evidence="1 2">DSM 23606</strain>
    </source>
</reference>
<proteinExistence type="predicted"/>
<organism evidence="1 2">
    <name type="scientific">Plasticicumulans acidivorans</name>
    <dbReference type="NCBI Taxonomy" id="886464"/>
    <lineage>
        <taxon>Bacteria</taxon>
        <taxon>Pseudomonadati</taxon>
        <taxon>Pseudomonadota</taxon>
        <taxon>Gammaproteobacteria</taxon>
        <taxon>Candidatus Competibacteraceae</taxon>
        <taxon>Plasticicumulans</taxon>
    </lineage>
</organism>
<evidence type="ECO:0000313" key="1">
    <source>
        <dbReference type="EMBL" id="PWV65997.1"/>
    </source>
</evidence>
<evidence type="ECO:0000313" key="2">
    <source>
        <dbReference type="Proteomes" id="UP000246569"/>
    </source>
</evidence>
<comment type="caution">
    <text evidence="1">The sequence shown here is derived from an EMBL/GenBank/DDBJ whole genome shotgun (WGS) entry which is preliminary data.</text>
</comment>
<name>A0A317N0J4_9GAMM</name>
<keyword evidence="2" id="KW-1185">Reference proteome</keyword>
<accession>A0A317N0J4</accession>
<dbReference type="EMBL" id="QGTJ01000001">
    <property type="protein sequence ID" value="PWV65997.1"/>
    <property type="molecule type" value="Genomic_DNA"/>
</dbReference>
<dbReference type="RefSeq" id="WP_110016973.1">
    <property type="nucleotide sequence ID" value="NZ_QGTJ01000001.1"/>
</dbReference>
<dbReference type="AlphaFoldDB" id="A0A317N0J4"/>
<protein>
    <submittedName>
        <fullName evidence="1">Uncharacterized protein</fullName>
    </submittedName>
</protein>